<comment type="subunit">
    <text evidence="3">P1 and P2 exist as dimers at the large ribosomal subunit.</text>
</comment>
<feature type="region of interest" description="Disordered" evidence="8">
    <location>
        <begin position="765"/>
        <end position="901"/>
    </location>
</feature>
<dbReference type="CDD" id="cd05831">
    <property type="entry name" value="Ribosomal_P1"/>
    <property type="match status" value="1"/>
</dbReference>
<evidence type="ECO:0000256" key="8">
    <source>
        <dbReference type="SAM" id="MobiDB-lite"/>
    </source>
</evidence>
<dbReference type="OrthoDB" id="3693399at2759"/>
<dbReference type="EMBL" id="QGDH01000159">
    <property type="protein sequence ID" value="RAR04268.1"/>
    <property type="molecule type" value="Genomic_DNA"/>
</dbReference>
<dbReference type="GO" id="GO:0030295">
    <property type="term" value="F:protein kinase activator activity"/>
    <property type="evidence" value="ECO:0007669"/>
    <property type="project" value="TreeGrafter"/>
</dbReference>
<feature type="compositionally biased region" description="Low complexity" evidence="8">
    <location>
        <begin position="795"/>
        <end position="811"/>
    </location>
</feature>
<name>A0A364MUP7_STELY</name>
<feature type="region of interest" description="Disordered" evidence="8">
    <location>
        <begin position="393"/>
        <end position="448"/>
    </location>
</feature>
<keyword evidence="5" id="KW-0687">Ribonucleoprotein</keyword>
<feature type="compositionally biased region" description="Low complexity" evidence="8">
    <location>
        <begin position="423"/>
        <end position="433"/>
    </location>
</feature>
<dbReference type="GO" id="GO:0043021">
    <property type="term" value="F:ribonucleoprotein complex binding"/>
    <property type="evidence" value="ECO:0007669"/>
    <property type="project" value="TreeGrafter"/>
</dbReference>
<evidence type="ECO:0000256" key="6">
    <source>
        <dbReference type="ARBA" id="ARBA00041116"/>
    </source>
</evidence>
<dbReference type="Proteomes" id="UP000249619">
    <property type="component" value="Unassembled WGS sequence"/>
</dbReference>
<comment type="similarity">
    <text evidence="2">Belongs to the eukaryotic ribosomal protein P1/P2 family.</text>
</comment>
<dbReference type="Pfam" id="PF00428">
    <property type="entry name" value="Ribosomal_60s"/>
    <property type="match status" value="1"/>
</dbReference>
<dbReference type="PANTHER" id="PTHR45696:SF10">
    <property type="entry name" value="LARGE RIBOSOMAL SUBUNIT PROTEIN P1"/>
    <property type="match status" value="1"/>
</dbReference>
<evidence type="ECO:0000313" key="10">
    <source>
        <dbReference type="Proteomes" id="UP000249619"/>
    </source>
</evidence>
<dbReference type="PANTHER" id="PTHR45696">
    <property type="entry name" value="60S ACIDIC RIBOSOMAL PROTEIN P1"/>
    <property type="match status" value="1"/>
</dbReference>
<feature type="compositionally biased region" description="Polar residues" evidence="8">
    <location>
        <begin position="877"/>
        <end position="895"/>
    </location>
</feature>
<evidence type="ECO:0000256" key="7">
    <source>
        <dbReference type="ARBA" id="ARBA00042918"/>
    </source>
</evidence>
<evidence type="ECO:0000313" key="9">
    <source>
        <dbReference type="EMBL" id="RAR04268.1"/>
    </source>
</evidence>
<evidence type="ECO:0000256" key="2">
    <source>
        <dbReference type="ARBA" id="ARBA00005436"/>
    </source>
</evidence>
<feature type="region of interest" description="Disordered" evidence="8">
    <location>
        <begin position="261"/>
        <end position="334"/>
    </location>
</feature>
<evidence type="ECO:0000256" key="1">
    <source>
        <dbReference type="ARBA" id="ARBA00003362"/>
    </source>
</evidence>
<dbReference type="FunFam" id="1.10.10.1410:FF:000001">
    <property type="entry name" value="60S acidic ribosomal protein P1"/>
    <property type="match status" value="1"/>
</dbReference>
<dbReference type="GO" id="GO:0022625">
    <property type="term" value="C:cytosolic large ribosomal subunit"/>
    <property type="evidence" value="ECO:0007669"/>
    <property type="project" value="TreeGrafter"/>
</dbReference>
<evidence type="ECO:0000256" key="4">
    <source>
        <dbReference type="ARBA" id="ARBA00022980"/>
    </source>
</evidence>
<keyword evidence="4 9" id="KW-0689">Ribosomal protein</keyword>
<organism evidence="9 10">
    <name type="scientific">Stemphylium lycopersici</name>
    <name type="common">Tomato gray leaf spot disease fungus</name>
    <name type="synonym">Thyrospora lycopersici</name>
    <dbReference type="NCBI Taxonomy" id="183478"/>
    <lineage>
        <taxon>Eukaryota</taxon>
        <taxon>Fungi</taxon>
        <taxon>Dikarya</taxon>
        <taxon>Ascomycota</taxon>
        <taxon>Pezizomycotina</taxon>
        <taxon>Dothideomycetes</taxon>
        <taxon>Pleosporomycetidae</taxon>
        <taxon>Pleosporales</taxon>
        <taxon>Pleosporineae</taxon>
        <taxon>Pleosporaceae</taxon>
        <taxon>Stemphylium</taxon>
    </lineage>
</organism>
<feature type="compositionally biased region" description="Acidic residues" evidence="8">
    <location>
        <begin position="1201"/>
        <end position="1210"/>
    </location>
</feature>
<dbReference type="InterPro" id="IPR038716">
    <property type="entry name" value="P1/P2_N_sf"/>
</dbReference>
<dbReference type="STRING" id="183478.A0A364MUP7"/>
<comment type="function">
    <text evidence="1">Plays an important role in the elongation step of protein synthesis.</text>
</comment>
<accession>A0A364MUP7</accession>
<feature type="compositionally biased region" description="Polar residues" evidence="8">
    <location>
        <begin position="269"/>
        <end position="283"/>
    </location>
</feature>
<feature type="compositionally biased region" description="Basic and acidic residues" evidence="8">
    <location>
        <begin position="1191"/>
        <end position="1200"/>
    </location>
</feature>
<keyword evidence="10" id="KW-1185">Reference proteome</keyword>
<dbReference type="GO" id="GO:0003735">
    <property type="term" value="F:structural constituent of ribosome"/>
    <property type="evidence" value="ECO:0007669"/>
    <property type="project" value="TreeGrafter"/>
</dbReference>
<reference evidence="10" key="1">
    <citation type="submission" date="2018-05" db="EMBL/GenBank/DDBJ databases">
        <title>Draft genome sequence of Stemphylium lycopersici strain CIDEFI 213.</title>
        <authorList>
            <person name="Medina R."/>
            <person name="Franco M.E.E."/>
            <person name="Lucentini C.G."/>
            <person name="Saparrat M.C.N."/>
            <person name="Balatti P.A."/>
        </authorList>
    </citation>
    <scope>NUCLEOTIDE SEQUENCE [LARGE SCALE GENOMIC DNA]</scope>
    <source>
        <strain evidence="10">CIDEFI 213</strain>
    </source>
</reference>
<dbReference type="AlphaFoldDB" id="A0A364MUP7"/>
<comment type="caution">
    <text evidence="9">The sequence shown here is derived from an EMBL/GenBank/DDBJ whole genome shotgun (WGS) entry which is preliminary data.</text>
</comment>
<gene>
    <name evidence="9" type="ORF">DDE83_007912</name>
</gene>
<proteinExistence type="inferred from homology"/>
<feature type="region of interest" description="Disordered" evidence="8">
    <location>
        <begin position="1175"/>
        <end position="1219"/>
    </location>
</feature>
<protein>
    <recommendedName>
        <fullName evidence="6">Large ribosomal subunit protein P1</fullName>
    </recommendedName>
    <alternativeName>
        <fullName evidence="7">60S acidic ribosomal protein P1</fullName>
    </alternativeName>
</protein>
<evidence type="ECO:0000256" key="3">
    <source>
        <dbReference type="ARBA" id="ARBA00011266"/>
    </source>
</evidence>
<dbReference type="Gene3D" id="1.10.10.1410">
    <property type="match status" value="1"/>
</dbReference>
<dbReference type="GO" id="GO:0002181">
    <property type="term" value="P:cytoplasmic translation"/>
    <property type="evidence" value="ECO:0007669"/>
    <property type="project" value="TreeGrafter"/>
</dbReference>
<evidence type="ECO:0000256" key="5">
    <source>
        <dbReference type="ARBA" id="ARBA00023274"/>
    </source>
</evidence>
<sequence>MAPFTQAEIKGHLLCSTTRKARTQAYTDLLGFRKLSQSRSRSGPQAFTGSRVQEFYKWTKTIAEELAESYGSWKDLYREIEAQDSFAQERIDDLINEYGPVIWNDGKTRSFVTVTDSSDDEDDEHVYRRRLVFSNTEDFVSIRTFVYCLILQRTCRHMRNKPLLSEEQGAIAMEAPYTSTRSSRIEQLCVLPPDPDLVSVFPSNDASYGTAASGTSEASRLQATEQYQAPVARMVHTANSFSPTVAPQLNAAVSGLEPVDSIADAEGGSQPNDSSPQTQSLISDPSLAEISGISPGREEATNSHHGVQKRKRSVREQATSTEFRPSRSGGTTKRALRLRRTAFSAGPSHLPSPRAFSEEMEMVLDQTASDSADHRCDVVSDSGRDDNDVIAVANVRHQEAPVTSETGPTSEDRDFEIDSVQGSPRQSPAAEAQPSPPQEVEREEEEEQNPSLIVVLKLINPQDIARRRLRRHRLALKLPQAFDMPTQHPEALENTVKLITEIRALDCTLFNQLFGAREAMRQLILDQWLSLIDIYLCFRREADFHDDLISSFWEFDRELVEDYPQDGGLRHVANERRPDSNRTTEHFCSPIIAAQYVCLERNTKSVADVPMNVAAVVKESTDARTNTHLCVSRLGLSGLNENKHPLKSGKPVFSAPVLQSFWNETEARVKELAHSYGSRKGMQEALGVRPTPATDIVEGILNIFGSQIWNQGGCSVPFIAELDEKHYPEHLVYQDQQHKEKQKRRRKSLRKSFSEIIRIRTPYPSDSEDELAARTSSPEIMLVHRRDTAQAARASKSTPSTSTVSCPPGSSIRKATAVMIPGPGSKENRVTVSAVEKRRKKTAEKGITLGNAMQTQGQKRGLARKTQPVPDADGATHSRSSIQQAPSASNAVSNTEDSRLKRDRQDLASGVFLLKDSKPGEYELTKLDQVISLIKTIIQKDAPQIRAACGTEYERYRGALDKWLGCSQVKSEFCAATGYKGDGSRKEDYLSRLEPETRKRLRQTVFFKAEEIDEWSQDSALTSTQFATEVASILLTMTDWRGLGMRLEDLAGDLRTFNMLLSDCKATKLESQASLTRRKSNKTPATTTTLLQTYQKLKIITPMSTTTTKAEQAVAYAALILADEHIRITPEKLQAILQAAGVEDVEPIWTTLFAKALEGKNVKEILTAVTAAPAGRSAEIDNRENATATGEHADNEREGEGIDIDADSDDGSAFGDLFG</sequence>